<evidence type="ECO:0000256" key="4">
    <source>
        <dbReference type="ARBA" id="ARBA00023163"/>
    </source>
</evidence>
<dbReference type="AlphaFoldDB" id="A0A9D1KUI6"/>
<dbReference type="InterPro" id="IPR005119">
    <property type="entry name" value="LysR_subst-bd"/>
</dbReference>
<organism evidence="6 7">
    <name type="scientific">Candidatus Merdimorpha stercoravium</name>
    <dbReference type="NCBI Taxonomy" id="2840863"/>
    <lineage>
        <taxon>Bacteria</taxon>
        <taxon>Pseudomonadati</taxon>
        <taxon>Bacteroidota</taxon>
        <taxon>Flavobacteriia</taxon>
        <taxon>Flavobacteriales</taxon>
        <taxon>Candidatus Merdimorpha</taxon>
    </lineage>
</organism>
<evidence type="ECO:0000313" key="6">
    <source>
        <dbReference type="EMBL" id="HIT98090.1"/>
    </source>
</evidence>
<feature type="domain" description="HTH lysR-type" evidence="5">
    <location>
        <begin position="1"/>
        <end position="58"/>
    </location>
</feature>
<comment type="similarity">
    <text evidence="1">Belongs to the LysR transcriptional regulatory family.</text>
</comment>
<dbReference type="Pfam" id="PF00126">
    <property type="entry name" value="HTH_1"/>
    <property type="match status" value="1"/>
</dbReference>
<dbReference type="FunFam" id="1.10.10.10:FF:000001">
    <property type="entry name" value="LysR family transcriptional regulator"/>
    <property type="match status" value="1"/>
</dbReference>
<dbReference type="PRINTS" id="PR00039">
    <property type="entry name" value="HTHLYSR"/>
</dbReference>
<dbReference type="EMBL" id="DVLY01000106">
    <property type="protein sequence ID" value="HIT98090.1"/>
    <property type="molecule type" value="Genomic_DNA"/>
</dbReference>
<comment type="caution">
    <text evidence="6">The sequence shown here is derived from an EMBL/GenBank/DDBJ whole genome shotgun (WGS) entry which is preliminary data.</text>
</comment>
<evidence type="ECO:0000313" key="7">
    <source>
        <dbReference type="Proteomes" id="UP000824161"/>
    </source>
</evidence>
<protein>
    <submittedName>
        <fullName evidence="6">LysR family transcriptional regulator</fullName>
    </submittedName>
</protein>
<reference evidence="6" key="1">
    <citation type="submission" date="2020-10" db="EMBL/GenBank/DDBJ databases">
        <authorList>
            <person name="Gilroy R."/>
        </authorList>
    </citation>
    <scope>NUCLEOTIDE SEQUENCE</scope>
    <source>
        <strain evidence="6">1383</strain>
    </source>
</reference>
<dbReference type="InterPro" id="IPR036390">
    <property type="entry name" value="WH_DNA-bd_sf"/>
</dbReference>
<dbReference type="GO" id="GO:0003700">
    <property type="term" value="F:DNA-binding transcription factor activity"/>
    <property type="evidence" value="ECO:0007669"/>
    <property type="project" value="InterPro"/>
</dbReference>
<keyword evidence="4" id="KW-0804">Transcription</keyword>
<evidence type="ECO:0000256" key="2">
    <source>
        <dbReference type="ARBA" id="ARBA00023015"/>
    </source>
</evidence>
<evidence type="ECO:0000256" key="3">
    <source>
        <dbReference type="ARBA" id="ARBA00023125"/>
    </source>
</evidence>
<dbReference type="InterPro" id="IPR036388">
    <property type="entry name" value="WH-like_DNA-bd_sf"/>
</dbReference>
<dbReference type="SUPFAM" id="SSF46785">
    <property type="entry name" value="Winged helix' DNA-binding domain"/>
    <property type="match status" value="1"/>
</dbReference>
<dbReference type="SUPFAM" id="SSF53850">
    <property type="entry name" value="Periplasmic binding protein-like II"/>
    <property type="match status" value="1"/>
</dbReference>
<name>A0A9D1KUI6_9FLAO</name>
<dbReference type="PROSITE" id="PS50931">
    <property type="entry name" value="HTH_LYSR"/>
    <property type="match status" value="1"/>
</dbReference>
<dbReference type="GO" id="GO:0000976">
    <property type="term" value="F:transcription cis-regulatory region binding"/>
    <property type="evidence" value="ECO:0007669"/>
    <property type="project" value="TreeGrafter"/>
</dbReference>
<proteinExistence type="inferred from homology"/>
<gene>
    <name evidence="6" type="ORF">IAC44_04545</name>
</gene>
<dbReference type="InterPro" id="IPR000847">
    <property type="entry name" value="LysR_HTH_N"/>
</dbReference>
<reference evidence="6" key="2">
    <citation type="journal article" date="2021" name="PeerJ">
        <title>Extensive microbial diversity within the chicken gut microbiome revealed by metagenomics and culture.</title>
        <authorList>
            <person name="Gilroy R."/>
            <person name="Ravi A."/>
            <person name="Getino M."/>
            <person name="Pursley I."/>
            <person name="Horton D.L."/>
            <person name="Alikhan N.F."/>
            <person name="Baker D."/>
            <person name="Gharbi K."/>
            <person name="Hall N."/>
            <person name="Watson M."/>
            <person name="Adriaenssens E.M."/>
            <person name="Foster-Nyarko E."/>
            <person name="Jarju S."/>
            <person name="Secka A."/>
            <person name="Antonio M."/>
            <person name="Oren A."/>
            <person name="Chaudhuri R.R."/>
            <person name="La Ragione R."/>
            <person name="Hildebrand F."/>
            <person name="Pallen M.J."/>
        </authorList>
    </citation>
    <scope>NUCLEOTIDE SEQUENCE</scope>
    <source>
        <strain evidence="6">1383</strain>
    </source>
</reference>
<dbReference type="Pfam" id="PF03466">
    <property type="entry name" value="LysR_substrate"/>
    <property type="match status" value="1"/>
</dbReference>
<feature type="non-terminal residue" evidence="6">
    <location>
        <position position="288"/>
    </location>
</feature>
<dbReference type="Gene3D" id="3.40.190.290">
    <property type="match status" value="1"/>
</dbReference>
<evidence type="ECO:0000256" key="1">
    <source>
        <dbReference type="ARBA" id="ARBA00009437"/>
    </source>
</evidence>
<dbReference type="Proteomes" id="UP000824161">
    <property type="component" value="Unassembled WGS sequence"/>
</dbReference>
<dbReference type="PANTHER" id="PTHR30126:SF39">
    <property type="entry name" value="HTH-TYPE TRANSCRIPTIONAL REGULATOR CYSL"/>
    <property type="match status" value="1"/>
</dbReference>
<keyword evidence="2" id="KW-0805">Transcription regulation</keyword>
<sequence length="288" mass="32942">MLDFRLKVFYTVASEKSFTKAAHKHNITQPAVSKHIQELERIYGITLFERRGSSILLTEAGRILYEQAKNIDEIYREIDYRISSLKEEHKGELRLGASTSIAQYVLPEAIARFYNYYPAIKLSLISGNTEQVEQALLDKEIDLGFVEGLPSNHLLHYTEYMDDELVPITRKGGLYATRKYSLEDIKELPLVMREDGSGTLDILRKKLLSEGHIRLDSSLNVIIKLGSTESIKAFVRQTDCIAFISKQALKRESDLYDLEIISIRGLELKRKFYRVSLRGELSGNASLF</sequence>
<accession>A0A9D1KUI6</accession>
<dbReference type="PANTHER" id="PTHR30126">
    <property type="entry name" value="HTH-TYPE TRANSCRIPTIONAL REGULATOR"/>
    <property type="match status" value="1"/>
</dbReference>
<keyword evidence="3" id="KW-0238">DNA-binding</keyword>
<evidence type="ECO:0000259" key="5">
    <source>
        <dbReference type="PROSITE" id="PS50931"/>
    </source>
</evidence>
<dbReference type="Gene3D" id="1.10.10.10">
    <property type="entry name" value="Winged helix-like DNA-binding domain superfamily/Winged helix DNA-binding domain"/>
    <property type="match status" value="1"/>
</dbReference>